<proteinExistence type="predicted"/>
<dbReference type="Pfam" id="PF01551">
    <property type="entry name" value="Peptidase_M23"/>
    <property type="match status" value="1"/>
</dbReference>
<feature type="domain" description="LysM" evidence="2">
    <location>
        <begin position="22"/>
        <end position="68"/>
    </location>
</feature>
<dbReference type="SUPFAM" id="SSF54106">
    <property type="entry name" value="LysM domain"/>
    <property type="match status" value="1"/>
</dbReference>
<comment type="caution">
    <text evidence="3">The sequence shown here is derived from an EMBL/GenBank/DDBJ whole genome shotgun (WGS) entry which is preliminary data.</text>
</comment>
<dbReference type="Gene3D" id="1.10.530.10">
    <property type="match status" value="1"/>
</dbReference>
<dbReference type="InterPro" id="IPR011055">
    <property type="entry name" value="Dup_hybrid_motif"/>
</dbReference>
<dbReference type="GO" id="GO:0004222">
    <property type="term" value="F:metalloendopeptidase activity"/>
    <property type="evidence" value="ECO:0007669"/>
    <property type="project" value="TreeGrafter"/>
</dbReference>
<protein>
    <submittedName>
        <fullName evidence="3">LysM peptidoglycan-binding domain-containing protein</fullName>
    </submittedName>
</protein>
<dbReference type="PANTHER" id="PTHR21666">
    <property type="entry name" value="PEPTIDASE-RELATED"/>
    <property type="match status" value="1"/>
</dbReference>
<evidence type="ECO:0000259" key="2">
    <source>
        <dbReference type="PROSITE" id="PS51782"/>
    </source>
</evidence>
<dbReference type="EMBL" id="QYUN01000002">
    <property type="protein sequence ID" value="RJG06963.1"/>
    <property type="molecule type" value="Genomic_DNA"/>
</dbReference>
<keyword evidence="4" id="KW-1185">Reference proteome</keyword>
<organism evidence="3 4">
    <name type="scientific">Noviherbaspirillum cavernae</name>
    <dbReference type="NCBI Taxonomy" id="2320862"/>
    <lineage>
        <taxon>Bacteria</taxon>
        <taxon>Pseudomonadati</taxon>
        <taxon>Pseudomonadota</taxon>
        <taxon>Betaproteobacteria</taxon>
        <taxon>Burkholderiales</taxon>
        <taxon>Oxalobacteraceae</taxon>
        <taxon>Noviherbaspirillum</taxon>
    </lineage>
</organism>
<dbReference type="SMART" id="SM00257">
    <property type="entry name" value="LysM"/>
    <property type="match status" value="1"/>
</dbReference>
<gene>
    <name evidence="3" type="ORF">D3870_14000</name>
</gene>
<dbReference type="CDD" id="cd12797">
    <property type="entry name" value="M23_peptidase"/>
    <property type="match status" value="1"/>
</dbReference>
<name>A0A418X3D1_9BURK</name>
<dbReference type="PROSITE" id="PS51782">
    <property type="entry name" value="LYSM"/>
    <property type="match status" value="1"/>
</dbReference>
<dbReference type="Proteomes" id="UP000285190">
    <property type="component" value="Unassembled WGS sequence"/>
</dbReference>
<dbReference type="InterPro" id="IPR050570">
    <property type="entry name" value="Cell_wall_metabolism_enzyme"/>
</dbReference>
<dbReference type="AlphaFoldDB" id="A0A418X3D1"/>
<dbReference type="Gene3D" id="2.70.70.10">
    <property type="entry name" value="Glucose Permease (Domain IIA)"/>
    <property type="match status" value="1"/>
</dbReference>
<dbReference type="SUPFAM" id="SSF53955">
    <property type="entry name" value="Lysozyme-like"/>
    <property type="match status" value="1"/>
</dbReference>
<accession>A0A418X3D1</accession>
<dbReference type="CDD" id="cd00118">
    <property type="entry name" value="LysM"/>
    <property type="match status" value="1"/>
</dbReference>
<dbReference type="InterPro" id="IPR023346">
    <property type="entry name" value="Lysozyme-like_dom_sf"/>
</dbReference>
<dbReference type="InterPro" id="IPR036779">
    <property type="entry name" value="LysM_dom_sf"/>
</dbReference>
<feature type="compositionally biased region" description="Polar residues" evidence="1">
    <location>
        <begin position="173"/>
        <end position="182"/>
    </location>
</feature>
<sequence length="690" mass="76623">MKTGVKKKRTIHKGRAMTLQTKIYIVRKDDTLWGISKKFDINIDLLATENGLKGKAAHTLHPGQKLRLPNISAENDCELTLRIVDLIRAPIAFAKLKLSFDGKEKEFTTNVGGEVGPILIDDHAKGLKVRLQNIEGKYELIDEHKVLPLGKKSLIINSRQILIKSRYWTQQGKQDATTSQLQKKIKHKNQDIHAQPTDGKRPRQQSKTPPTRLPEPLITETRLEGGNPTHIVATVFADENLYLIPANEKYRKFIIASAKKYGFTPHALAALIHAEAAKLRGGEWNADSKNEKTNAAGLTQFMSETWLEMCTDSRSFMNIRLTQENGYEKISGKREGGIYVISGRKGQTHHRIATDPALRWRFDAEYAIDSAALYGQINLDRLRKRGINIDSLEPEDLAKAMYFAHHEGAHGAAAIVKGTLTAPEAEKLLKAQIKEKADAYIARFNREPVKAYVHWLFSYVDSNISITQFMVNPAGFRARSMEEICKTLGLPAGPPSPNSKEVSLPFQLPTEQAGAAMSWQDPLDECTIRTALLASRRSATFGMVRNGGTKAHQGIDLVAKVGTPVYAVANGRIKRVIRAFAVTTGYGAAITLQVDVNDLPAKQRQYYQSKYPNNELVHFYYAHLSSINVQEGSYVKSGEILGKTGDSGNAKGMDSIANGGHLHFESRHSPNISTGLDGRMDPLPFLNRCS</sequence>
<dbReference type="Pfam" id="PF01476">
    <property type="entry name" value="LysM"/>
    <property type="match status" value="1"/>
</dbReference>
<dbReference type="PANTHER" id="PTHR21666:SF270">
    <property type="entry name" value="MUREIN HYDROLASE ACTIVATOR ENVC"/>
    <property type="match status" value="1"/>
</dbReference>
<reference evidence="3 4" key="1">
    <citation type="submission" date="2018-09" db="EMBL/GenBank/DDBJ databases">
        <authorList>
            <person name="Zhu H."/>
        </authorList>
    </citation>
    <scope>NUCLEOTIDE SEQUENCE [LARGE SCALE GENOMIC DNA]</scope>
    <source>
        <strain evidence="3 4">K2R10-39</strain>
    </source>
</reference>
<dbReference type="SUPFAM" id="SSF51261">
    <property type="entry name" value="Duplicated hybrid motif"/>
    <property type="match status" value="1"/>
</dbReference>
<evidence type="ECO:0000313" key="4">
    <source>
        <dbReference type="Proteomes" id="UP000285190"/>
    </source>
</evidence>
<dbReference type="InterPro" id="IPR016047">
    <property type="entry name" value="M23ase_b-sheet_dom"/>
</dbReference>
<evidence type="ECO:0000313" key="3">
    <source>
        <dbReference type="EMBL" id="RJG06963.1"/>
    </source>
</evidence>
<dbReference type="Gene3D" id="3.10.350.10">
    <property type="entry name" value="LysM domain"/>
    <property type="match status" value="1"/>
</dbReference>
<dbReference type="InterPro" id="IPR018392">
    <property type="entry name" value="LysM"/>
</dbReference>
<evidence type="ECO:0000256" key="1">
    <source>
        <dbReference type="SAM" id="MobiDB-lite"/>
    </source>
</evidence>
<feature type="region of interest" description="Disordered" evidence="1">
    <location>
        <begin position="173"/>
        <end position="217"/>
    </location>
</feature>